<dbReference type="EMBL" id="JAJJMB010015535">
    <property type="protein sequence ID" value="KAI3853632.1"/>
    <property type="molecule type" value="Genomic_DNA"/>
</dbReference>
<feature type="domain" description="Translation initiation factor IF2/IF5" evidence="1">
    <location>
        <begin position="42"/>
        <end position="127"/>
    </location>
</feature>
<dbReference type="InterPro" id="IPR016189">
    <property type="entry name" value="Transl_init_fac_IF2/IF5_N"/>
</dbReference>
<proteinExistence type="predicted"/>
<name>A0AAD4S1V7_9MAGN</name>
<dbReference type="PANTHER" id="PTHR23001">
    <property type="entry name" value="EUKARYOTIC TRANSLATION INITIATION FACTOR"/>
    <property type="match status" value="1"/>
</dbReference>
<dbReference type="GO" id="GO:0005850">
    <property type="term" value="C:eukaryotic translation initiation factor 2 complex"/>
    <property type="evidence" value="ECO:0007669"/>
    <property type="project" value="TreeGrafter"/>
</dbReference>
<dbReference type="GO" id="GO:0001731">
    <property type="term" value="P:formation of translation preinitiation complex"/>
    <property type="evidence" value="ECO:0007669"/>
    <property type="project" value="TreeGrafter"/>
</dbReference>
<accession>A0AAD4S1V7</accession>
<dbReference type="GO" id="GO:0003729">
    <property type="term" value="F:mRNA binding"/>
    <property type="evidence" value="ECO:0007669"/>
    <property type="project" value="TreeGrafter"/>
</dbReference>
<dbReference type="SUPFAM" id="SSF100966">
    <property type="entry name" value="Translation initiation factor 2 beta, aIF2beta, N-terminal domain"/>
    <property type="match status" value="1"/>
</dbReference>
<dbReference type="GO" id="GO:0031369">
    <property type="term" value="F:translation initiation factor binding"/>
    <property type="evidence" value="ECO:0007669"/>
    <property type="project" value="TreeGrafter"/>
</dbReference>
<dbReference type="Gene3D" id="3.30.30.170">
    <property type="match status" value="1"/>
</dbReference>
<evidence type="ECO:0000259" key="1">
    <source>
        <dbReference type="SMART" id="SM00653"/>
    </source>
</evidence>
<evidence type="ECO:0000313" key="2">
    <source>
        <dbReference type="EMBL" id="KAI3853632.1"/>
    </source>
</evidence>
<dbReference type="PANTHER" id="PTHR23001:SF3">
    <property type="entry name" value="EUKARYOTIC TRANSLATION INITIATION FACTOR 2 SUBUNIT 2"/>
    <property type="match status" value="1"/>
</dbReference>
<keyword evidence="3" id="KW-1185">Reference proteome</keyword>
<reference evidence="2" key="1">
    <citation type="submission" date="2022-04" db="EMBL/GenBank/DDBJ databases">
        <title>A functionally conserved STORR gene fusion in Papaver species that diverged 16.8 million years ago.</title>
        <authorList>
            <person name="Catania T."/>
        </authorList>
    </citation>
    <scope>NUCLEOTIDE SEQUENCE</scope>
    <source>
        <strain evidence="2">S-188037</strain>
    </source>
</reference>
<dbReference type="Proteomes" id="UP001202328">
    <property type="component" value="Unassembled WGS sequence"/>
</dbReference>
<dbReference type="InterPro" id="IPR002735">
    <property type="entry name" value="Transl_init_fac_IF2/IF5_dom"/>
</dbReference>
<gene>
    <name evidence="2" type="ORF">MKW98_025149</name>
</gene>
<dbReference type="SMART" id="SM00653">
    <property type="entry name" value="eIF2B_5"/>
    <property type="match status" value="1"/>
</dbReference>
<organism evidence="2 3">
    <name type="scientific">Papaver atlanticum</name>
    <dbReference type="NCBI Taxonomy" id="357466"/>
    <lineage>
        <taxon>Eukaryota</taxon>
        <taxon>Viridiplantae</taxon>
        <taxon>Streptophyta</taxon>
        <taxon>Embryophyta</taxon>
        <taxon>Tracheophyta</taxon>
        <taxon>Spermatophyta</taxon>
        <taxon>Magnoliopsida</taxon>
        <taxon>Ranunculales</taxon>
        <taxon>Papaveraceae</taxon>
        <taxon>Papaveroideae</taxon>
        <taxon>Papaver</taxon>
    </lineage>
</organism>
<comment type="caution">
    <text evidence="2">The sequence shown here is derived from an EMBL/GenBank/DDBJ whole genome shotgun (WGS) entry which is preliminary data.</text>
</comment>
<sequence>MAKYEEFLDRMQNILRENNPEYEELLDGAVNAVQESIQKLVGDILTPPKTLTLLEGINKTVLVNFMDICKKMNREPEHVINFLLTEMGTTGSLDGQQRLVVKRRFTTDNLKGFLRKYVNDYVICNAET</sequence>
<dbReference type="GO" id="GO:0003743">
    <property type="term" value="F:translation initiation factor activity"/>
    <property type="evidence" value="ECO:0007669"/>
    <property type="project" value="InterPro"/>
</dbReference>
<evidence type="ECO:0000313" key="3">
    <source>
        <dbReference type="Proteomes" id="UP001202328"/>
    </source>
</evidence>
<dbReference type="InterPro" id="IPR045196">
    <property type="entry name" value="IF2/IF5"/>
</dbReference>
<dbReference type="Pfam" id="PF01873">
    <property type="entry name" value="eIF-5_eIF-2B"/>
    <property type="match status" value="1"/>
</dbReference>
<protein>
    <recommendedName>
        <fullName evidence="1">Translation initiation factor IF2/IF5 domain-containing protein</fullName>
    </recommendedName>
</protein>
<dbReference type="AlphaFoldDB" id="A0AAD4S1V7"/>